<dbReference type="PANTHER" id="PTHR33505">
    <property type="entry name" value="ZGC:162634"/>
    <property type="match status" value="1"/>
</dbReference>
<evidence type="ECO:0000256" key="1">
    <source>
        <dbReference type="HAMAP-Rule" id="MF_01187"/>
    </source>
</evidence>
<dbReference type="EMBL" id="WAIE01000006">
    <property type="protein sequence ID" value="KAB1440909.1"/>
    <property type="molecule type" value="Genomic_DNA"/>
</dbReference>
<dbReference type="SUPFAM" id="SSF158997">
    <property type="entry name" value="Trm112p-like"/>
    <property type="match status" value="1"/>
</dbReference>
<evidence type="ECO:0000313" key="3">
    <source>
        <dbReference type="Proteomes" id="UP000438699"/>
    </source>
</evidence>
<name>A0A6N6N0C1_9BACT</name>
<dbReference type="AlphaFoldDB" id="A0A6N6N0C1"/>
<accession>A0A6N6N0C1</accession>
<evidence type="ECO:0000313" key="2">
    <source>
        <dbReference type="EMBL" id="KAB1440909.1"/>
    </source>
</evidence>
<dbReference type="RefSeq" id="WP_151151653.1">
    <property type="nucleotide sequence ID" value="NZ_WAIE01000006.1"/>
</dbReference>
<dbReference type="InterPro" id="IPR005651">
    <property type="entry name" value="Trm112-like"/>
</dbReference>
<dbReference type="HAMAP" id="MF_01187">
    <property type="entry name" value="UPF0434"/>
    <property type="match status" value="1"/>
</dbReference>
<dbReference type="Gene3D" id="2.20.25.10">
    <property type="match status" value="1"/>
</dbReference>
<keyword evidence="3" id="KW-1185">Reference proteome</keyword>
<comment type="caution">
    <text evidence="2">The sequence shown here is derived from an EMBL/GenBank/DDBJ whole genome shotgun (WGS) entry which is preliminary data.</text>
</comment>
<comment type="similarity">
    <text evidence="1">Belongs to the UPF0434 family.</text>
</comment>
<reference evidence="2 3" key="1">
    <citation type="journal article" date="2017" name="Int. J. Syst. Evol. Microbiol.">
        <title>Desulfovibrio senegalensis sp. nov., a mesophilic sulfate reducer isolated from marine sediment.</title>
        <authorList>
            <person name="Thioye A."/>
            <person name="Gam Z.B.A."/>
            <person name="Mbengue M."/>
            <person name="Cayol J.L."/>
            <person name="Joseph-Bartoli M."/>
            <person name="Toure-Kane C."/>
            <person name="Labat M."/>
        </authorList>
    </citation>
    <scope>NUCLEOTIDE SEQUENCE [LARGE SCALE GENOMIC DNA]</scope>
    <source>
        <strain evidence="2 3">DSM 101509</strain>
    </source>
</reference>
<dbReference type="Proteomes" id="UP000438699">
    <property type="component" value="Unassembled WGS sequence"/>
</dbReference>
<gene>
    <name evidence="2" type="ORF">F8A88_13275</name>
</gene>
<dbReference type="PANTHER" id="PTHR33505:SF4">
    <property type="entry name" value="PROTEIN PREY, MITOCHONDRIAL"/>
    <property type="match status" value="1"/>
</dbReference>
<proteinExistence type="inferred from homology"/>
<protein>
    <recommendedName>
        <fullName evidence="1">UPF0434 protein F8A88_13275</fullName>
    </recommendedName>
</protein>
<organism evidence="2 3">
    <name type="scientific">Pseudodesulfovibrio senegalensis</name>
    <dbReference type="NCBI Taxonomy" id="1721087"/>
    <lineage>
        <taxon>Bacteria</taxon>
        <taxon>Pseudomonadati</taxon>
        <taxon>Thermodesulfobacteriota</taxon>
        <taxon>Desulfovibrionia</taxon>
        <taxon>Desulfovibrionales</taxon>
        <taxon>Desulfovibrionaceae</taxon>
    </lineage>
</organism>
<sequence length="63" mass="6959">MALNKELLDILACPECKGELTLLPDEDGLYCPKCAVVYPVKDEIPIMLTDQAVAYDDWEGSKA</sequence>
<dbReference type="GO" id="GO:0005829">
    <property type="term" value="C:cytosol"/>
    <property type="evidence" value="ECO:0007669"/>
    <property type="project" value="TreeGrafter"/>
</dbReference>
<dbReference type="Pfam" id="PF03966">
    <property type="entry name" value="Trm112p"/>
    <property type="match status" value="1"/>
</dbReference>
<dbReference type="OrthoDB" id="9812205at2"/>